<dbReference type="InterPro" id="IPR000157">
    <property type="entry name" value="TIR_dom"/>
</dbReference>
<dbReference type="GO" id="GO:0007165">
    <property type="term" value="P:signal transduction"/>
    <property type="evidence" value="ECO:0007669"/>
    <property type="project" value="InterPro"/>
</dbReference>
<dbReference type="Gene3D" id="3.40.50.10140">
    <property type="entry name" value="Toll/interleukin-1 receptor homology (TIR) domain"/>
    <property type="match status" value="1"/>
</dbReference>
<dbReference type="PANTHER" id="PTHR31008:SF42">
    <property type="entry name" value="TMV RESISTANCE PROTEIN N-LIKE"/>
    <property type="match status" value="1"/>
</dbReference>
<proteinExistence type="predicted"/>
<reference evidence="2 3" key="1">
    <citation type="journal article" date="2019" name="Genome Biol. Evol.">
        <title>The Rhododendron genome and chromosomal organization provide insight into shared whole-genome duplications across the heath family (Ericaceae).</title>
        <authorList>
            <person name="Soza V.L."/>
            <person name="Lindsley D."/>
            <person name="Waalkes A."/>
            <person name="Ramage E."/>
            <person name="Patwardhan R.P."/>
            <person name="Burton J.N."/>
            <person name="Adey A."/>
            <person name="Kumar A."/>
            <person name="Qiu R."/>
            <person name="Shendure J."/>
            <person name="Hall B."/>
        </authorList>
    </citation>
    <scope>NUCLEOTIDE SEQUENCE [LARGE SCALE GENOMIC DNA]</scope>
    <source>
        <strain evidence="2">RSF 1966-606</strain>
    </source>
</reference>
<name>A0A6A4L362_9ERIC</name>
<dbReference type="SMART" id="SM00255">
    <property type="entry name" value="TIR"/>
    <property type="match status" value="1"/>
</dbReference>
<dbReference type="EMBL" id="QEFC01002373">
    <property type="protein sequence ID" value="KAE9452600.1"/>
    <property type="molecule type" value="Genomic_DNA"/>
</dbReference>
<protein>
    <recommendedName>
        <fullName evidence="1">TIR domain-containing protein</fullName>
    </recommendedName>
</protein>
<evidence type="ECO:0000259" key="1">
    <source>
        <dbReference type="PROSITE" id="PS50104"/>
    </source>
</evidence>
<comment type="caution">
    <text evidence="2">The sequence shown here is derived from an EMBL/GenBank/DDBJ whole genome shotgun (WGS) entry which is preliminary data.</text>
</comment>
<dbReference type="AlphaFoldDB" id="A0A6A4L362"/>
<accession>A0A6A4L362</accession>
<feature type="non-terminal residue" evidence="2">
    <location>
        <position position="1"/>
    </location>
</feature>
<evidence type="ECO:0000313" key="2">
    <source>
        <dbReference type="EMBL" id="KAE9452600.1"/>
    </source>
</evidence>
<dbReference type="SUPFAM" id="SSF52200">
    <property type="entry name" value="Toll/Interleukin receptor TIR domain"/>
    <property type="match status" value="1"/>
</dbReference>
<dbReference type="Pfam" id="PF01582">
    <property type="entry name" value="TIR"/>
    <property type="match status" value="1"/>
</dbReference>
<sequence>MQRSSSTAKNLCRKIFRHRKQLEYSKHCDVFISYRRIDTYRNVAGLLYDHLSRLNLRTFLDSKSMKPGDKLFEKIDAAIGDCQVGITVFSPNYCDSYFCLYELHMMMACRKKVIPIFVNMKPSELRVLDCGSCPAEELFRLREAIEEAKNTVGLTFDTSNG</sequence>
<dbReference type="PROSITE" id="PS50104">
    <property type="entry name" value="TIR"/>
    <property type="match status" value="1"/>
</dbReference>
<evidence type="ECO:0000313" key="3">
    <source>
        <dbReference type="Proteomes" id="UP000428333"/>
    </source>
</evidence>
<gene>
    <name evidence="2" type="ORF">C3L33_15492</name>
</gene>
<feature type="domain" description="TIR" evidence="1">
    <location>
        <begin position="26"/>
        <end position="161"/>
    </location>
</feature>
<keyword evidence="3" id="KW-1185">Reference proteome</keyword>
<organism evidence="2 3">
    <name type="scientific">Rhododendron williamsianum</name>
    <dbReference type="NCBI Taxonomy" id="262921"/>
    <lineage>
        <taxon>Eukaryota</taxon>
        <taxon>Viridiplantae</taxon>
        <taxon>Streptophyta</taxon>
        <taxon>Embryophyta</taxon>
        <taxon>Tracheophyta</taxon>
        <taxon>Spermatophyta</taxon>
        <taxon>Magnoliopsida</taxon>
        <taxon>eudicotyledons</taxon>
        <taxon>Gunneridae</taxon>
        <taxon>Pentapetalae</taxon>
        <taxon>asterids</taxon>
        <taxon>Ericales</taxon>
        <taxon>Ericaceae</taxon>
        <taxon>Ericoideae</taxon>
        <taxon>Rhodoreae</taxon>
        <taxon>Rhododendron</taxon>
    </lineage>
</organism>
<dbReference type="Proteomes" id="UP000428333">
    <property type="component" value="Linkage Group LG09"/>
</dbReference>
<dbReference type="InterPro" id="IPR035897">
    <property type="entry name" value="Toll_tir_struct_dom_sf"/>
</dbReference>
<dbReference type="PANTHER" id="PTHR31008">
    <property type="entry name" value="COP1-INTERACTING PROTEIN-RELATED"/>
    <property type="match status" value="1"/>
</dbReference>
<dbReference type="OrthoDB" id="6078042at2759"/>